<protein>
    <submittedName>
        <fullName evidence="2">Predicted protein</fullName>
    </submittedName>
</protein>
<evidence type="ECO:0000313" key="3">
    <source>
        <dbReference type="Proteomes" id="UP000003824"/>
    </source>
</evidence>
<name>D5ZXA4_STRV1</name>
<feature type="region of interest" description="Disordered" evidence="1">
    <location>
        <begin position="49"/>
        <end position="69"/>
    </location>
</feature>
<dbReference type="AlphaFoldDB" id="D5ZXA4"/>
<evidence type="ECO:0000313" key="2">
    <source>
        <dbReference type="EMBL" id="EFE67037.2"/>
    </source>
</evidence>
<gene>
    <name evidence="2" type="ORF">SSFG_02286</name>
</gene>
<sequence>MASRQIASEPVKTPLVLGVLTKALASCPTASHPKEVSFSVSNVHPLDDTPHRHLGFHLSPHRSLSTGTP</sequence>
<accession>D5ZXA4</accession>
<dbReference type="EMBL" id="DS999641">
    <property type="protein sequence ID" value="EFE67037.2"/>
    <property type="molecule type" value="Genomic_DNA"/>
</dbReference>
<evidence type="ECO:0000256" key="1">
    <source>
        <dbReference type="SAM" id="MobiDB-lite"/>
    </source>
</evidence>
<dbReference type="Proteomes" id="UP000003824">
    <property type="component" value="Unassembled WGS sequence"/>
</dbReference>
<reference evidence="3" key="1">
    <citation type="submission" date="2008-12" db="EMBL/GenBank/DDBJ databases">
        <title>Annotation of Streptomyces ghanaensis ATCC 14672.</title>
        <authorList>
            <consortium name="The Broad Institute Genome Sequencing Platform"/>
            <consortium name="Broad Institute Microbial Sequencing Center"/>
            <person name="Fischbach M."/>
            <person name="Ward D."/>
            <person name="Young S."/>
            <person name="Kodira C.D."/>
            <person name="Zeng Q."/>
            <person name="Koehrsen M."/>
            <person name="Godfrey P."/>
            <person name="Alvarado L."/>
            <person name="Berlin A.M."/>
            <person name="Borenstein D."/>
            <person name="Chen Z."/>
            <person name="Engels R."/>
            <person name="Freedman E."/>
            <person name="Gellesch M."/>
            <person name="Goldberg J."/>
            <person name="Griggs A."/>
            <person name="Gujja S."/>
            <person name="Heiman D.I."/>
            <person name="Hepburn T.A."/>
            <person name="Howarth C."/>
            <person name="Jen D."/>
            <person name="Larson L."/>
            <person name="Lewis B."/>
            <person name="Mehta T."/>
            <person name="Park D."/>
            <person name="Pearson M."/>
            <person name="Roberts A."/>
            <person name="Saif S."/>
            <person name="Shea T.D."/>
            <person name="Shenoy N."/>
            <person name="Sisk P."/>
            <person name="Stolte C."/>
            <person name="Sykes S.N."/>
            <person name="Walk T."/>
            <person name="White J."/>
            <person name="Yandava C."/>
            <person name="Straight P."/>
            <person name="Clardy J."/>
            <person name="Hung D."/>
            <person name="Kolter R."/>
            <person name="Mekalanos J."/>
            <person name="Walker S."/>
            <person name="Walsh C.T."/>
            <person name="Wieland B.L.C."/>
            <person name="Ilzarbe M."/>
            <person name="Galagan J."/>
            <person name="Nusbaum C."/>
            <person name="Birren B."/>
        </authorList>
    </citation>
    <scope>NUCLEOTIDE SEQUENCE [LARGE SCALE GENOMIC DNA]</scope>
    <source>
        <strain evidence="3">ATCC 14672 / DSM 40746 / JCM 4963 / KCTC 9882 / NRRL B-12104 / FH 1290</strain>
    </source>
</reference>
<proteinExistence type="predicted"/>
<organism evidence="2 3">
    <name type="scientific">Streptomyces viridosporus (strain ATCC 14672 / DSM 40746 / JCM 4963 / KCTC 9882 / NRRL B-12104 / FH 1290)</name>
    <name type="common">Streptomyces ghanaensis</name>
    <dbReference type="NCBI Taxonomy" id="566461"/>
    <lineage>
        <taxon>Bacteria</taxon>
        <taxon>Bacillati</taxon>
        <taxon>Actinomycetota</taxon>
        <taxon>Actinomycetes</taxon>
        <taxon>Kitasatosporales</taxon>
        <taxon>Streptomycetaceae</taxon>
        <taxon>Streptomyces</taxon>
    </lineage>
</organism>